<dbReference type="SMART" id="SM00388">
    <property type="entry name" value="HisKA"/>
    <property type="match status" value="1"/>
</dbReference>
<reference evidence="8" key="1">
    <citation type="journal article" date="2011" name="MBio">
        <title>Novel metabolic attributes of the genus Cyanothece, comprising a group of unicellular nitrogen-fixing Cyanobacteria.</title>
        <authorList>
            <person name="Bandyopadhyay A."/>
            <person name="Elvitigala T."/>
            <person name="Welsh E."/>
            <person name="Stockel J."/>
            <person name="Liberton M."/>
            <person name="Min H."/>
            <person name="Sherman L.A."/>
            <person name="Pakrasi H.B."/>
        </authorList>
    </citation>
    <scope>NUCLEOTIDE SEQUENCE [LARGE SCALE GENOMIC DNA]</scope>
    <source>
        <strain evidence="8">PCC 7424</strain>
    </source>
</reference>
<dbReference type="eggNOG" id="COG2205">
    <property type="taxonomic scope" value="Bacteria"/>
</dbReference>
<proteinExistence type="predicted"/>
<keyword evidence="4 7" id="KW-0418">Kinase</keyword>
<dbReference type="CDD" id="cd00082">
    <property type="entry name" value="HisKA"/>
    <property type="match status" value="1"/>
</dbReference>
<dbReference type="InterPro" id="IPR050736">
    <property type="entry name" value="Sensor_HK_Regulatory"/>
</dbReference>
<accession>B7KIP2</accession>
<dbReference type="EC" id="2.7.13.3" evidence="2"/>
<dbReference type="HOGENOM" id="CLU_068871_0_0_3"/>
<comment type="catalytic activity">
    <reaction evidence="1">
        <text>ATP + protein L-histidine = ADP + protein N-phospho-L-histidine.</text>
        <dbReference type="EC" id="2.7.13.3"/>
    </reaction>
</comment>
<dbReference type="PANTHER" id="PTHR43711">
    <property type="entry name" value="TWO-COMPONENT HISTIDINE KINASE"/>
    <property type="match status" value="1"/>
</dbReference>
<evidence type="ECO:0000256" key="2">
    <source>
        <dbReference type="ARBA" id="ARBA00012438"/>
    </source>
</evidence>
<dbReference type="Gene3D" id="1.10.287.130">
    <property type="match status" value="1"/>
</dbReference>
<evidence type="ECO:0000313" key="7">
    <source>
        <dbReference type="EMBL" id="ACK69448.1"/>
    </source>
</evidence>
<evidence type="ECO:0000256" key="1">
    <source>
        <dbReference type="ARBA" id="ARBA00000085"/>
    </source>
</evidence>
<dbReference type="InterPro" id="IPR036890">
    <property type="entry name" value="HATPase_C_sf"/>
</dbReference>
<dbReference type="RefSeq" id="WP_012598395.1">
    <property type="nucleotide sequence ID" value="NC_011729.1"/>
</dbReference>
<gene>
    <name evidence="7" type="ordered locus">PCC7424_0994</name>
</gene>
<name>B7KIP2_GLOC7</name>
<evidence type="ECO:0000259" key="6">
    <source>
        <dbReference type="PROSITE" id="PS50109"/>
    </source>
</evidence>
<keyword evidence="5" id="KW-0902">Two-component regulatory system</keyword>
<evidence type="ECO:0000313" key="8">
    <source>
        <dbReference type="Proteomes" id="UP000002384"/>
    </source>
</evidence>
<keyword evidence="8" id="KW-1185">Reference proteome</keyword>
<dbReference type="GO" id="GO:0000155">
    <property type="term" value="F:phosphorelay sensor kinase activity"/>
    <property type="evidence" value="ECO:0007669"/>
    <property type="project" value="InterPro"/>
</dbReference>
<evidence type="ECO:0000256" key="5">
    <source>
        <dbReference type="ARBA" id="ARBA00023012"/>
    </source>
</evidence>
<sequence length="266" mass="29684">MNEVDRLKEDLQQALLAYQMTAQISQFKTGFLARIAHELRSPISSIMGLHQLILNDLCESPEEEKESIQQAFESTKKLLKIVDEIITISKIEYGRISLKLMPFSLAMVLADVYQFTHLQAANRNLKLEMIYPAPDVYILADLEKFLQILVTLVDTGINLSQEGTIGVLSQVNSDSQSVTLYLNIPCYAALWQDNNPAQITLKDSSLESIKSLSKMIDTSPTLKFLLAQTLIESMGGHLEIVSVPPKNFTQIQCLIPLASGESVARK</sequence>
<dbReference type="EMBL" id="CP001291">
    <property type="protein sequence ID" value="ACK69448.1"/>
    <property type="molecule type" value="Genomic_DNA"/>
</dbReference>
<dbReference type="STRING" id="65393.PCC7424_0994"/>
<organism evidence="7 8">
    <name type="scientific">Gloeothece citriformis (strain PCC 7424)</name>
    <name type="common">Cyanothece sp. (strain PCC 7424)</name>
    <dbReference type="NCBI Taxonomy" id="65393"/>
    <lineage>
        <taxon>Bacteria</taxon>
        <taxon>Bacillati</taxon>
        <taxon>Cyanobacteriota</taxon>
        <taxon>Cyanophyceae</taxon>
        <taxon>Oscillatoriophycideae</taxon>
        <taxon>Chroococcales</taxon>
        <taxon>Aphanothecaceae</taxon>
        <taxon>Gloeothece</taxon>
        <taxon>Gloeothece citriformis</taxon>
    </lineage>
</organism>
<protein>
    <recommendedName>
        <fullName evidence="2">histidine kinase</fullName>
        <ecNumber evidence="2">2.7.13.3</ecNumber>
    </recommendedName>
</protein>
<dbReference type="KEGG" id="cyc:PCC7424_0994"/>
<evidence type="ECO:0000256" key="3">
    <source>
        <dbReference type="ARBA" id="ARBA00022679"/>
    </source>
</evidence>
<dbReference type="PROSITE" id="PS50109">
    <property type="entry name" value="HIS_KIN"/>
    <property type="match status" value="1"/>
</dbReference>
<dbReference type="Gene3D" id="3.30.565.10">
    <property type="entry name" value="Histidine kinase-like ATPase, C-terminal domain"/>
    <property type="match status" value="1"/>
</dbReference>
<feature type="domain" description="Histidine kinase" evidence="6">
    <location>
        <begin position="34"/>
        <end position="259"/>
    </location>
</feature>
<keyword evidence="3" id="KW-0808">Transferase</keyword>
<dbReference type="AlphaFoldDB" id="B7KIP2"/>
<dbReference type="SUPFAM" id="SSF47384">
    <property type="entry name" value="Homodimeric domain of signal transducing histidine kinase"/>
    <property type="match status" value="1"/>
</dbReference>
<dbReference type="InterPro" id="IPR003661">
    <property type="entry name" value="HisK_dim/P_dom"/>
</dbReference>
<dbReference type="OrthoDB" id="505938at2"/>
<dbReference type="PANTHER" id="PTHR43711:SF26">
    <property type="entry name" value="SENSOR HISTIDINE KINASE RCSC"/>
    <property type="match status" value="1"/>
</dbReference>
<dbReference type="Proteomes" id="UP000002384">
    <property type="component" value="Chromosome"/>
</dbReference>
<dbReference type="Pfam" id="PF00512">
    <property type="entry name" value="HisKA"/>
    <property type="match status" value="1"/>
</dbReference>
<dbReference type="SUPFAM" id="SSF55874">
    <property type="entry name" value="ATPase domain of HSP90 chaperone/DNA topoisomerase II/histidine kinase"/>
    <property type="match status" value="1"/>
</dbReference>
<evidence type="ECO:0000256" key="4">
    <source>
        <dbReference type="ARBA" id="ARBA00022777"/>
    </source>
</evidence>
<dbReference type="InterPro" id="IPR005467">
    <property type="entry name" value="His_kinase_dom"/>
</dbReference>
<dbReference type="InterPro" id="IPR036097">
    <property type="entry name" value="HisK_dim/P_sf"/>
</dbReference>